<dbReference type="Pfam" id="PF03631">
    <property type="entry name" value="Virul_fac_BrkB"/>
    <property type="match status" value="1"/>
</dbReference>
<comment type="subcellular location">
    <subcellularLocation>
        <location evidence="1">Cell membrane</location>
        <topology evidence="1">Multi-pass membrane protein</topology>
    </subcellularLocation>
</comment>
<feature type="transmembrane region" description="Helical" evidence="7">
    <location>
        <begin position="62"/>
        <end position="83"/>
    </location>
</feature>
<sequence>MAHSNPLPAHPSGPAQQRVWDYVSRWPLRSLWNLKGVPLSTVARRTWRSLIADNLLGRAAELAFFFLFALFPTLFSASSVLGLAARSASSIYYRLLEYLALVVPTSALGMVLTTFNETTANATSGKLTFGLIAAIWSASVGVSAIQEALNTVYNVRDNRGYFHARVSAIGVTILLALLATLTLAAMLGGDYFASIAHSRVANHFAAAFLALLSRIFFWTIATALLTLCFAVIYFWAPGVRKRRWRWLTPGATIGILAWVLVSLGFRAYLHYFNFYSVTYGSLGAVIILLMWFYITGFTLLLGAEINSEIEAAAAERNLSTTPPGSPPNSSLSQPPLVPPSSPQSMAS</sequence>
<evidence type="ECO:0000256" key="3">
    <source>
        <dbReference type="ARBA" id="ARBA00022692"/>
    </source>
</evidence>
<feature type="transmembrane region" description="Helical" evidence="7">
    <location>
        <begin position="166"/>
        <end position="187"/>
    </location>
</feature>
<feature type="transmembrane region" description="Helical" evidence="7">
    <location>
        <begin position="281"/>
        <end position="301"/>
    </location>
</feature>
<dbReference type="GO" id="GO:0005886">
    <property type="term" value="C:plasma membrane"/>
    <property type="evidence" value="ECO:0007669"/>
    <property type="project" value="UniProtKB-SubCell"/>
</dbReference>
<dbReference type="RefSeq" id="WP_130419790.1">
    <property type="nucleotide sequence ID" value="NZ_SHKW01000001.1"/>
</dbReference>
<gene>
    <name evidence="8" type="ORF">BDD14_3507</name>
</gene>
<dbReference type="Proteomes" id="UP000292958">
    <property type="component" value="Unassembled WGS sequence"/>
</dbReference>
<dbReference type="NCBIfam" id="TIGR00765">
    <property type="entry name" value="yihY_not_rbn"/>
    <property type="match status" value="1"/>
</dbReference>
<dbReference type="EMBL" id="SHKW01000001">
    <property type="protein sequence ID" value="RZU41965.1"/>
    <property type="molecule type" value="Genomic_DNA"/>
</dbReference>
<organism evidence="8 9">
    <name type="scientific">Edaphobacter modestus</name>
    <dbReference type="NCBI Taxonomy" id="388466"/>
    <lineage>
        <taxon>Bacteria</taxon>
        <taxon>Pseudomonadati</taxon>
        <taxon>Acidobacteriota</taxon>
        <taxon>Terriglobia</taxon>
        <taxon>Terriglobales</taxon>
        <taxon>Acidobacteriaceae</taxon>
        <taxon>Edaphobacter</taxon>
    </lineage>
</organism>
<evidence type="ECO:0000256" key="7">
    <source>
        <dbReference type="SAM" id="Phobius"/>
    </source>
</evidence>
<accession>A0A4Q7YXW7</accession>
<dbReference type="OrthoDB" id="9775903at2"/>
<evidence type="ECO:0000313" key="8">
    <source>
        <dbReference type="EMBL" id="RZU41965.1"/>
    </source>
</evidence>
<feature type="compositionally biased region" description="Low complexity" evidence="6">
    <location>
        <begin position="316"/>
        <end position="334"/>
    </location>
</feature>
<dbReference type="PANTHER" id="PTHR30213:SF0">
    <property type="entry name" value="UPF0761 MEMBRANE PROTEIN YIHY"/>
    <property type="match status" value="1"/>
</dbReference>
<keyword evidence="5 7" id="KW-0472">Membrane</keyword>
<evidence type="ECO:0000256" key="6">
    <source>
        <dbReference type="SAM" id="MobiDB-lite"/>
    </source>
</evidence>
<proteinExistence type="predicted"/>
<feature type="transmembrane region" description="Helical" evidence="7">
    <location>
        <begin position="95"/>
        <end position="115"/>
    </location>
</feature>
<evidence type="ECO:0000256" key="5">
    <source>
        <dbReference type="ARBA" id="ARBA00023136"/>
    </source>
</evidence>
<feature type="region of interest" description="Disordered" evidence="6">
    <location>
        <begin position="316"/>
        <end position="347"/>
    </location>
</feature>
<keyword evidence="4 7" id="KW-1133">Transmembrane helix</keyword>
<keyword evidence="3 7" id="KW-0812">Transmembrane</keyword>
<keyword evidence="9" id="KW-1185">Reference proteome</keyword>
<feature type="transmembrane region" description="Helical" evidence="7">
    <location>
        <begin position="246"/>
        <end position="269"/>
    </location>
</feature>
<keyword evidence="2" id="KW-1003">Cell membrane</keyword>
<reference evidence="8 9" key="1">
    <citation type="submission" date="2019-02" db="EMBL/GenBank/DDBJ databases">
        <title>Genomic Encyclopedia of Archaeal and Bacterial Type Strains, Phase II (KMG-II): from individual species to whole genera.</title>
        <authorList>
            <person name="Goeker M."/>
        </authorList>
    </citation>
    <scope>NUCLEOTIDE SEQUENCE [LARGE SCALE GENOMIC DNA]</scope>
    <source>
        <strain evidence="8 9">DSM 18101</strain>
    </source>
</reference>
<protein>
    <submittedName>
        <fullName evidence="8">Membrane protein</fullName>
    </submittedName>
</protein>
<evidence type="ECO:0000313" key="9">
    <source>
        <dbReference type="Proteomes" id="UP000292958"/>
    </source>
</evidence>
<comment type="caution">
    <text evidence="8">The sequence shown here is derived from an EMBL/GenBank/DDBJ whole genome shotgun (WGS) entry which is preliminary data.</text>
</comment>
<feature type="transmembrane region" description="Helical" evidence="7">
    <location>
        <begin position="207"/>
        <end position="234"/>
    </location>
</feature>
<evidence type="ECO:0000256" key="4">
    <source>
        <dbReference type="ARBA" id="ARBA00022989"/>
    </source>
</evidence>
<dbReference type="InterPro" id="IPR017039">
    <property type="entry name" value="Virul_fac_BrkB"/>
</dbReference>
<evidence type="ECO:0000256" key="1">
    <source>
        <dbReference type="ARBA" id="ARBA00004651"/>
    </source>
</evidence>
<dbReference type="AlphaFoldDB" id="A0A4Q7YXW7"/>
<name>A0A4Q7YXW7_9BACT</name>
<feature type="transmembrane region" description="Helical" evidence="7">
    <location>
        <begin position="127"/>
        <end position="145"/>
    </location>
</feature>
<dbReference type="PANTHER" id="PTHR30213">
    <property type="entry name" value="INNER MEMBRANE PROTEIN YHJD"/>
    <property type="match status" value="1"/>
</dbReference>
<evidence type="ECO:0000256" key="2">
    <source>
        <dbReference type="ARBA" id="ARBA00022475"/>
    </source>
</evidence>